<dbReference type="GO" id="GO:0019901">
    <property type="term" value="F:protein kinase binding"/>
    <property type="evidence" value="ECO:0007669"/>
    <property type="project" value="Ensembl"/>
</dbReference>
<reference evidence="10 11" key="1">
    <citation type="journal article" date="2008" name="Nature">
        <title>Genome analysis of the platypus reveals unique signatures of evolution.</title>
        <authorList>
            <person name="Warren W.C."/>
            <person name="Hillier L.W."/>
            <person name="Marshall Graves J.A."/>
            <person name="Birney E."/>
            <person name="Ponting C.P."/>
            <person name="Grutzner F."/>
            <person name="Belov K."/>
            <person name="Miller W."/>
            <person name="Clarke L."/>
            <person name="Chinwalla A.T."/>
            <person name="Yang S.P."/>
            <person name="Heger A."/>
            <person name="Locke D.P."/>
            <person name="Miethke P."/>
            <person name="Waters P.D."/>
            <person name="Veyrunes F."/>
            <person name="Fulton L."/>
            <person name="Fulton B."/>
            <person name="Graves T."/>
            <person name="Wallis J."/>
            <person name="Puente X.S."/>
            <person name="Lopez-Otin C."/>
            <person name="Ordonez G.R."/>
            <person name="Eichler E.E."/>
            <person name="Chen L."/>
            <person name="Cheng Z."/>
            <person name="Deakin J.E."/>
            <person name="Alsop A."/>
            <person name="Thompson K."/>
            <person name="Kirby P."/>
            <person name="Papenfuss A.T."/>
            <person name="Wakefield M.J."/>
            <person name="Olender T."/>
            <person name="Lancet D."/>
            <person name="Huttley G.A."/>
            <person name="Smit A.F."/>
            <person name="Pask A."/>
            <person name="Temple-Smith P."/>
            <person name="Batzer M.A."/>
            <person name="Walker J.A."/>
            <person name="Konkel M.K."/>
            <person name="Harris R.S."/>
            <person name="Whittington C.M."/>
            <person name="Wong E.S."/>
            <person name="Gemmell N.J."/>
            <person name="Buschiazzo E."/>
            <person name="Vargas Jentzsch I.M."/>
            <person name="Merkel A."/>
            <person name="Schmitz J."/>
            <person name="Zemann A."/>
            <person name="Churakov G."/>
            <person name="Kriegs J.O."/>
            <person name="Brosius J."/>
            <person name="Murchison E.P."/>
            <person name="Sachidanandam R."/>
            <person name="Smith C."/>
            <person name="Hannon G.J."/>
            <person name="Tsend-Ayush E."/>
            <person name="McMillan D."/>
            <person name="Attenborough R."/>
            <person name="Rens W."/>
            <person name="Ferguson-Smith M."/>
            <person name="Lefevre C.M."/>
            <person name="Sharp J.A."/>
            <person name="Nicholas K.R."/>
            <person name="Ray D.A."/>
            <person name="Kube M."/>
            <person name="Reinhardt R."/>
            <person name="Pringle T.H."/>
            <person name="Taylor J."/>
            <person name="Jones R.C."/>
            <person name="Nixon B."/>
            <person name="Dacheux J.L."/>
            <person name="Niwa H."/>
            <person name="Sekita Y."/>
            <person name="Huang X."/>
            <person name="Stark A."/>
            <person name="Kheradpour P."/>
            <person name="Kellis M."/>
            <person name="Flicek P."/>
            <person name="Chen Y."/>
            <person name="Webber C."/>
            <person name="Hardison R."/>
            <person name="Nelson J."/>
            <person name="Hallsworth-Pepin K."/>
            <person name="Delehaunty K."/>
            <person name="Markovic C."/>
            <person name="Minx P."/>
            <person name="Feng Y."/>
            <person name="Kremitzki C."/>
            <person name="Mitreva M."/>
            <person name="Glasscock J."/>
            <person name="Wylie T."/>
            <person name="Wohldmann P."/>
            <person name="Thiru P."/>
            <person name="Nhan M.N."/>
            <person name="Pohl C.S."/>
            <person name="Smith S.M."/>
            <person name="Hou S."/>
            <person name="Nefedov M."/>
            <person name="de Jong P.J."/>
            <person name="Renfree M.B."/>
            <person name="Mardis E.R."/>
            <person name="Wilson R.K."/>
        </authorList>
    </citation>
    <scope>NUCLEOTIDE SEQUENCE [LARGE SCALE GENOMIC DNA]</scope>
    <source>
        <strain evidence="10 11">Glennie</strain>
    </source>
</reference>
<dbReference type="FunCoup" id="F7FQH3">
    <property type="interactions" value="2044"/>
</dbReference>
<feature type="compositionally biased region" description="Polar residues" evidence="8">
    <location>
        <begin position="663"/>
        <end position="680"/>
    </location>
</feature>
<comment type="similarity">
    <text evidence="2">Belongs to the mastermind family.</text>
</comment>
<dbReference type="Ensembl" id="ENSOANT00000021433.2">
    <property type="protein sequence ID" value="ENSOANP00000021430.2"/>
    <property type="gene ID" value="ENSOANG00000013589.3"/>
</dbReference>
<feature type="compositionally biased region" description="Low complexity" evidence="8">
    <location>
        <begin position="634"/>
        <end position="646"/>
    </location>
</feature>
<evidence type="ECO:0000256" key="4">
    <source>
        <dbReference type="ARBA" id="ARBA00023015"/>
    </source>
</evidence>
<evidence type="ECO:0000256" key="6">
    <source>
        <dbReference type="ARBA" id="ARBA00023163"/>
    </source>
</evidence>
<dbReference type="PANTHER" id="PTHR15692:SF19">
    <property type="entry name" value="MASTERMIND-LIKE PROTEIN 1"/>
    <property type="match status" value="1"/>
</dbReference>
<dbReference type="InterPro" id="IPR046370">
    <property type="entry name" value="MAML_N_sf"/>
</dbReference>
<feature type="region of interest" description="Disordered" evidence="8">
    <location>
        <begin position="620"/>
        <end position="819"/>
    </location>
</feature>
<reference evidence="10" key="3">
    <citation type="submission" date="2025-09" db="UniProtKB">
        <authorList>
            <consortium name="Ensembl"/>
        </authorList>
    </citation>
    <scope>IDENTIFICATION</scope>
    <source>
        <strain evidence="10">Glennie</strain>
    </source>
</reference>
<feature type="region of interest" description="Disordered" evidence="8">
    <location>
        <begin position="134"/>
        <end position="213"/>
    </location>
</feature>
<feature type="region of interest" description="Disordered" evidence="8">
    <location>
        <begin position="245"/>
        <end position="399"/>
    </location>
</feature>
<keyword evidence="6" id="KW-0804">Transcription</keyword>
<dbReference type="GO" id="GO:0016607">
    <property type="term" value="C:nuclear speck"/>
    <property type="evidence" value="ECO:0007669"/>
    <property type="project" value="UniProtKB-SubCell"/>
</dbReference>
<dbReference type="InterPro" id="IPR048455">
    <property type="entry name" value="MAML1_3_TAD2"/>
</dbReference>
<evidence type="ECO:0000313" key="10">
    <source>
        <dbReference type="Ensembl" id="ENSOANP00000021430.2"/>
    </source>
</evidence>
<dbReference type="GO" id="GO:0042605">
    <property type="term" value="F:peptide antigen binding"/>
    <property type="evidence" value="ECO:0007669"/>
    <property type="project" value="Ensembl"/>
</dbReference>
<dbReference type="InterPro" id="IPR046369">
    <property type="entry name" value="MAML1-3"/>
</dbReference>
<feature type="domain" description="Neurogenic mastermind-like N-terminal" evidence="9">
    <location>
        <begin position="14"/>
        <end position="73"/>
    </location>
</feature>
<dbReference type="GO" id="GO:0045445">
    <property type="term" value="P:myoblast differentiation"/>
    <property type="evidence" value="ECO:0007669"/>
    <property type="project" value="Ensembl"/>
</dbReference>
<proteinExistence type="inferred from homology"/>
<reference evidence="10" key="2">
    <citation type="submission" date="2025-08" db="UniProtKB">
        <authorList>
            <consortium name="Ensembl"/>
        </authorList>
    </citation>
    <scope>IDENTIFICATION</scope>
    <source>
        <strain evidence="10">Glennie</strain>
    </source>
</reference>
<accession>F7FQH3</accession>
<dbReference type="GO" id="GO:0003713">
    <property type="term" value="F:transcription coactivator activity"/>
    <property type="evidence" value="ECO:0000318"/>
    <property type="project" value="GO_Central"/>
</dbReference>
<feature type="compositionally biased region" description="Gly residues" evidence="8">
    <location>
        <begin position="305"/>
        <end position="315"/>
    </location>
</feature>
<dbReference type="InParanoid" id="F7FQH3"/>
<name>F7FQH3_ORNAN</name>
<feature type="compositionally biased region" description="Basic residues" evidence="8">
    <location>
        <begin position="67"/>
        <end position="76"/>
    </location>
</feature>
<keyword evidence="11" id="KW-1185">Reference proteome</keyword>
<feature type="compositionally biased region" description="Pro residues" evidence="8">
    <location>
        <begin position="77"/>
        <end position="87"/>
    </location>
</feature>
<feature type="region of interest" description="Disordered" evidence="8">
    <location>
        <begin position="418"/>
        <end position="442"/>
    </location>
</feature>
<dbReference type="Bgee" id="ENSOANG00000013589">
    <property type="expression patterns" value="Expressed in testis and 7 other cell types or tissues"/>
</dbReference>
<sequence>MVLPPCPMADFVPPRHSAVMERLRRRIELCRRHHSTCESRYEAVSPERLELERQHTFALHQRSMQAKAKRAGKHRQPPAPPPAPAPAPAADRPAAAAQLHETLKKNLEGAISPQNGDQPNGYGDVFSVSKKMWRHDPLGGTVPANGMPPPSPRRPLKSCGSEASQTNGPVGPDSKCLPEAGLRPNGRGGPDDPAAPGPGKEPKQEPADDLPSLVAGAGAAGAQSSLMSDLNLNEQEWKELIDELNRSVPDEDMKDIFNEDLEEKKEPETPSSAMRTPPAQEVLVKTEFSPAAFEQEQLSSPRGRGAAGQGFGPGGTASPHPVFQLGADAPSRTSMQAANLQPPGGARPVLPGPGPAKEMSSAHQLQQMAAKQKREQMLQSQQAQQAHQTGQLSGWQPAGPAHSPLAVSYGLEGPASPTVFQPDFGGQKLMMPKMPTKGSPRPPTAYHVSLLSHQAGSLSSQNLVNGQGPVLDYGNTKPLSHYKADCGPGGPGPGPGPNKSPMLAYLQQQLPPPPMSEEPSGMFMLKQKAANGSFRPLVPHGQVRRVKVRPGWGSQPPAVSMANTHNGAAYLGSQQQQQQQVAAAMKQHHMLLEQQQKHLLMEQQKQFLLGQRQQLLAEQEQQLQRHLTRPPPQYQDQAQTTYQQQAGPFPGSPTAMAGVSSLGPPTSSSPRMFPQPQSMVQVGPGSSSVPSSAPASSQPDRAGPRFPSLQALQQQQQQQQHGGLYSVAPGMPQMGPQHTTSSANGQPQVQRQPGLGPAGTVPAGYGQSTVANSGLSQQQHKGALNPALSKPQLSRGPTVLGGQNPSWQHPGLSALNSQGPATSSLGPFAAGTAFHVQPVHLKLAGQPFPPGVAQVSLSGGRPTAPLAAGGQMMPAMGTPQRTNPPPPPGLPGLGQVVPDLTPFGQGRTSLHCGQGYQVRTPTQELPFAYGGGQVGNGAVQNLPGDADLIDSLLKNRTSEEWINDLDELLGTH</sequence>
<feature type="compositionally biased region" description="Low complexity" evidence="8">
    <location>
        <begin position="681"/>
        <end position="699"/>
    </location>
</feature>
<dbReference type="Pfam" id="PF09596">
    <property type="entry name" value="MamL-1"/>
    <property type="match status" value="1"/>
</dbReference>
<dbReference type="GO" id="GO:0002193">
    <property type="term" value="C:MAML1-RBP-Jkappa- ICN1 complex"/>
    <property type="evidence" value="ECO:0007669"/>
    <property type="project" value="Ensembl"/>
</dbReference>
<dbReference type="GO" id="GO:0010831">
    <property type="term" value="P:positive regulation of myotube differentiation"/>
    <property type="evidence" value="ECO:0007669"/>
    <property type="project" value="Ensembl"/>
</dbReference>
<dbReference type="GO" id="GO:0005654">
    <property type="term" value="C:nucleoplasm"/>
    <property type="evidence" value="ECO:0000318"/>
    <property type="project" value="GO_Central"/>
</dbReference>
<dbReference type="Proteomes" id="UP000002279">
    <property type="component" value="Chromosome X2"/>
</dbReference>
<dbReference type="GO" id="GO:0007221">
    <property type="term" value="P:positive regulation of transcription of Notch receptor target"/>
    <property type="evidence" value="ECO:0000318"/>
    <property type="project" value="GO_Central"/>
</dbReference>
<feature type="compositionally biased region" description="Polar residues" evidence="8">
    <location>
        <begin position="766"/>
        <end position="780"/>
    </location>
</feature>
<evidence type="ECO:0000256" key="3">
    <source>
        <dbReference type="ARBA" id="ARBA00022976"/>
    </source>
</evidence>
<dbReference type="HOGENOM" id="CLU_051780_0_0_1"/>
<feature type="compositionally biased region" description="Low complexity" evidence="8">
    <location>
        <begin position="377"/>
        <end position="393"/>
    </location>
</feature>
<dbReference type="PANTHER" id="PTHR15692">
    <property type="entry name" value="MASTERMIND-LIKE"/>
    <property type="match status" value="1"/>
</dbReference>
<evidence type="ECO:0000256" key="7">
    <source>
        <dbReference type="ARBA" id="ARBA00023242"/>
    </source>
</evidence>
<protein>
    <submittedName>
        <fullName evidence="10">Mastermind like transcriptional coactivator 1</fullName>
    </submittedName>
</protein>
<feature type="region of interest" description="Disordered" evidence="8">
    <location>
        <begin position="63"/>
        <end position="96"/>
    </location>
</feature>
<keyword evidence="5" id="KW-0010">Activator</keyword>
<keyword evidence="3" id="KW-0914">Notch signaling pathway</keyword>
<dbReference type="GO" id="GO:0060928">
    <property type="term" value="P:atrioventricular node cell development"/>
    <property type="evidence" value="ECO:0007669"/>
    <property type="project" value="Ensembl"/>
</dbReference>
<dbReference type="GeneTree" id="ENSGT00950000183201"/>
<dbReference type="Pfam" id="PF20801">
    <property type="entry name" value="MAML1_3_TAD2"/>
    <property type="match status" value="1"/>
</dbReference>
<keyword evidence="7" id="KW-0539">Nucleus</keyword>
<evidence type="ECO:0000256" key="5">
    <source>
        <dbReference type="ARBA" id="ARBA00023159"/>
    </source>
</evidence>
<organism evidence="10 11">
    <name type="scientific">Ornithorhynchus anatinus</name>
    <name type="common">Duckbill platypus</name>
    <dbReference type="NCBI Taxonomy" id="9258"/>
    <lineage>
        <taxon>Eukaryota</taxon>
        <taxon>Metazoa</taxon>
        <taxon>Chordata</taxon>
        <taxon>Craniata</taxon>
        <taxon>Vertebrata</taxon>
        <taxon>Euteleostomi</taxon>
        <taxon>Mammalia</taxon>
        <taxon>Monotremata</taxon>
        <taxon>Ornithorhynchidae</taxon>
        <taxon>Ornithorhynchus</taxon>
    </lineage>
</organism>
<dbReference type="OMA" id="PCMITGT"/>
<gene>
    <name evidence="10" type="primary">MAML1</name>
</gene>
<comment type="subcellular location">
    <subcellularLocation>
        <location evidence="1">Nucleus speckle</location>
    </subcellularLocation>
</comment>
<keyword evidence="4" id="KW-0805">Transcription regulation</keyword>
<feature type="compositionally biased region" description="Polar residues" evidence="8">
    <location>
        <begin position="736"/>
        <end position="751"/>
    </location>
</feature>
<evidence type="ECO:0000259" key="9">
    <source>
        <dbReference type="SMART" id="SM01275"/>
    </source>
</evidence>
<evidence type="ECO:0000256" key="2">
    <source>
        <dbReference type="ARBA" id="ARBA00008081"/>
    </source>
</evidence>
<feature type="compositionally biased region" description="Basic and acidic residues" evidence="8">
    <location>
        <begin position="245"/>
        <end position="268"/>
    </location>
</feature>
<dbReference type="Gene3D" id="6.10.250.970">
    <property type="match status" value="1"/>
</dbReference>
<dbReference type="AlphaFoldDB" id="F7FQH3"/>
<dbReference type="InterPro" id="IPR019082">
    <property type="entry name" value="Mastermind-like_N"/>
</dbReference>
<dbReference type="SMART" id="SM01275">
    <property type="entry name" value="MamL-1"/>
    <property type="match status" value="1"/>
</dbReference>
<evidence type="ECO:0000256" key="1">
    <source>
        <dbReference type="ARBA" id="ARBA00004324"/>
    </source>
</evidence>
<evidence type="ECO:0000313" key="11">
    <source>
        <dbReference type="Proteomes" id="UP000002279"/>
    </source>
</evidence>
<evidence type="ECO:0000256" key="8">
    <source>
        <dbReference type="SAM" id="MobiDB-lite"/>
    </source>
</evidence>